<comment type="caution">
    <text evidence="1">The sequence shown here is derived from an EMBL/GenBank/DDBJ whole genome shotgun (WGS) entry which is preliminary data.</text>
</comment>
<dbReference type="RefSeq" id="WP_258211674.1">
    <property type="nucleotide sequence ID" value="NZ_JANQBD010000001.1"/>
</dbReference>
<dbReference type="EMBL" id="JANQBD010000001">
    <property type="protein sequence ID" value="MCR8630073.1"/>
    <property type="molecule type" value="Genomic_DNA"/>
</dbReference>
<sequence length="426" mass="47270">MDPTNDELLKGLADGPLSQHGFSDKLKKRIGANVEKQVDKQKKWMPWISGICTSLALAALFFTVDWHEPFNQDSAGIPGDKITLRETPASTLRSTDINAFRVHSAMLIGLRKDHPPAGDSPEYSTYRTLLLAEEQGKLSKVAEGEGILMPYKTDFTKITTQSQVSSNEEYRMLKASLSADGSGSPALALKPSKPLKVSEKLLFAGNRYLSISQTVNQKEQGKEVQSEYVWVKELPDLAQAKPQNALAPVRDPHVSLSKLYADTAQPAWKADNSLDAQLSGSNASKSRQLFPDGESWAIVRNQGEWVPKIAAYSSPAEQDVNQYELREVRLKLPTSVVSYDRLTVGWKDILQVRPDARDAFTSPNDEMVGVVTDRDIVVYPMEGQLIPMPLLSVGLTPDESVVMVQWAVDEPFIETWKKKSRMLLGK</sequence>
<keyword evidence="2" id="KW-1185">Reference proteome</keyword>
<accession>A0ABT1YCX6</accession>
<dbReference type="Proteomes" id="UP001300012">
    <property type="component" value="Unassembled WGS sequence"/>
</dbReference>
<protein>
    <submittedName>
        <fullName evidence="1">Uncharacterized protein</fullName>
    </submittedName>
</protein>
<name>A0ABT1YCX6_9BACL</name>
<evidence type="ECO:0000313" key="1">
    <source>
        <dbReference type="EMBL" id="MCR8630073.1"/>
    </source>
</evidence>
<organism evidence="1 2">
    <name type="scientific">Paenibacillus radicis</name>
    <name type="common">ex Xue et al. 2023</name>
    <dbReference type="NCBI Taxonomy" id="2972489"/>
    <lineage>
        <taxon>Bacteria</taxon>
        <taxon>Bacillati</taxon>
        <taxon>Bacillota</taxon>
        <taxon>Bacilli</taxon>
        <taxon>Bacillales</taxon>
        <taxon>Paenibacillaceae</taxon>
        <taxon>Paenibacillus</taxon>
    </lineage>
</organism>
<reference evidence="1 2" key="1">
    <citation type="submission" date="2022-08" db="EMBL/GenBank/DDBJ databases">
        <title>Paenibacillus endoradicis sp. nov., Paenibacillus radicibacter sp. nov and Paenibacillus pararadicis sp. nov., three cold-adapted plant growth-promoting bacteria isolated from root of Larix gmelinii in Great Khingan.</title>
        <authorList>
            <person name="Xue H."/>
        </authorList>
    </citation>
    <scope>NUCLEOTIDE SEQUENCE [LARGE SCALE GENOMIC DNA]</scope>
    <source>
        <strain evidence="1 2">N5-1-1-5</strain>
    </source>
</reference>
<proteinExistence type="predicted"/>
<gene>
    <name evidence="1" type="ORF">NV381_02545</name>
</gene>
<evidence type="ECO:0000313" key="2">
    <source>
        <dbReference type="Proteomes" id="UP001300012"/>
    </source>
</evidence>